<name>A0ABU3VL82_9RHOB</name>
<reference evidence="3" key="1">
    <citation type="submission" date="2023-05" db="EMBL/GenBank/DDBJ databases">
        <title>Sedimentitalea sp. nov. JM2-8.</title>
        <authorList>
            <person name="Huang J."/>
        </authorList>
    </citation>
    <scope>NUCLEOTIDE SEQUENCE [LARGE SCALE GENOMIC DNA]</scope>
    <source>
        <strain evidence="3">KHS03</strain>
    </source>
</reference>
<comment type="caution">
    <text evidence="2">The sequence shown here is derived from an EMBL/GenBank/DDBJ whole genome shotgun (WGS) entry which is preliminary data.</text>
</comment>
<dbReference type="EMBL" id="JASMWN010000033">
    <property type="protein sequence ID" value="MDU9006868.1"/>
    <property type="molecule type" value="Genomic_DNA"/>
</dbReference>
<proteinExistence type="predicted"/>
<protein>
    <submittedName>
        <fullName evidence="2">Uncharacterized protein</fullName>
    </submittedName>
</protein>
<accession>A0ABU3VL82</accession>
<evidence type="ECO:0000313" key="3">
    <source>
        <dbReference type="Proteomes" id="UP001255416"/>
    </source>
</evidence>
<gene>
    <name evidence="2" type="ORF">QO231_23825</name>
</gene>
<keyword evidence="1" id="KW-1133">Transmembrane helix</keyword>
<evidence type="ECO:0000313" key="2">
    <source>
        <dbReference type="EMBL" id="MDU9006868.1"/>
    </source>
</evidence>
<keyword evidence="1" id="KW-0472">Membrane</keyword>
<organism evidence="2 3">
    <name type="scientific">Sedimentitalea todarodis</name>
    <dbReference type="NCBI Taxonomy" id="1631240"/>
    <lineage>
        <taxon>Bacteria</taxon>
        <taxon>Pseudomonadati</taxon>
        <taxon>Pseudomonadota</taxon>
        <taxon>Alphaproteobacteria</taxon>
        <taxon>Rhodobacterales</taxon>
        <taxon>Paracoccaceae</taxon>
        <taxon>Sedimentitalea</taxon>
    </lineage>
</organism>
<dbReference type="Proteomes" id="UP001255416">
    <property type="component" value="Unassembled WGS sequence"/>
</dbReference>
<sequence>MTWVNQIITAVESGGKVAWSVLLSCATALALEYFYPDLFIGLPDWVFPTIRIVAIFAFVLSVASISPPIINAIKAIGRYIIAPIKTRSTRKKLLHLHIFEVAILSKALAQSDRTIWAKPDLSTIISLQDSGLIRHFWCGAIPGDGTTSFEVPKEVWRVLLSMEEFRVSDPARLLVVLTPNNGQTEAAIIAALPQAHPAVSSRLRSETPSQ</sequence>
<feature type="transmembrane region" description="Helical" evidence="1">
    <location>
        <begin position="17"/>
        <end position="35"/>
    </location>
</feature>
<feature type="transmembrane region" description="Helical" evidence="1">
    <location>
        <begin position="47"/>
        <end position="70"/>
    </location>
</feature>
<keyword evidence="3" id="KW-1185">Reference proteome</keyword>
<dbReference type="RefSeq" id="WP_316782254.1">
    <property type="nucleotide sequence ID" value="NZ_JASMWN010000033.1"/>
</dbReference>
<evidence type="ECO:0000256" key="1">
    <source>
        <dbReference type="SAM" id="Phobius"/>
    </source>
</evidence>
<keyword evidence="1" id="KW-0812">Transmembrane</keyword>